<dbReference type="Proteomes" id="UP000054422">
    <property type="component" value="Unassembled WGS sequence"/>
</dbReference>
<dbReference type="AlphaFoldDB" id="A0A0A2SW05"/>
<comment type="caution">
    <text evidence="1">The sequence shown here is derived from an EMBL/GenBank/DDBJ whole genome shotgun (WGS) entry which is preliminary data.</text>
</comment>
<dbReference type="EMBL" id="JNCF01000012">
    <property type="protein sequence ID" value="KGP63639.1"/>
    <property type="molecule type" value="Genomic_DNA"/>
</dbReference>
<evidence type="ECO:0000313" key="1">
    <source>
        <dbReference type="EMBL" id="KGP63639.1"/>
    </source>
</evidence>
<dbReference type="SUPFAM" id="SSF53756">
    <property type="entry name" value="UDP-Glycosyltransferase/glycogen phosphorylase"/>
    <property type="match status" value="1"/>
</dbReference>
<keyword evidence="2" id="KW-1185">Reference proteome</keyword>
<gene>
    <name evidence="1" type="ORF">EP47_03175</name>
</gene>
<evidence type="ECO:0000313" key="2">
    <source>
        <dbReference type="Proteomes" id="UP000054422"/>
    </source>
</evidence>
<organism evidence="1 2">
    <name type="scientific">Legionella norrlandica</name>
    <dbReference type="NCBI Taxonomy" id="1498499"/>
    <lineage>
        <taxon>Bacteria</taxon>
        <taxon>Pseudomonadati</taxon>
        <taxon>Pseudomonadota</taxon>
        <taxon>Gammaproteobacteria</taxon>
        <taxon>Legionellales</taxon>
        <taxon>Legionellaceae</taxon>
        <taxon>Legionella</taxon>
    </lineage>
</organism>
<dbReference type="STRING" id="1498499.EP47_03175"/>
<evidence type="ECO:0008006" key="3">
    <source>
        <dbReference type="Google" id="ProtNLM"/>
    </source>
</evidence>
<reference evidence="1 2" key="1">
    <citation type="submission" date="2014-05" db="EMBL/GenBank/DDBJ databases">
        <authorList>
            <person name="Rizzardi K."/>
            <person name="Winiecka-Krusnell J."/>
            <person name="Ramliden M."/>
            <person name="Alm E."/>
            <person name="Andersson S."/>
            <person name="Byfors S."/>
        </authorList>
    </citation>
    <scope>NUCLEOTIDE SEQUENCE [LARGE SCALE GENOMIC DNA]</scope>
    <source>
        <strain evidence="1 2">LEGN</strain>
    </source>
</reference>
<accession>A0A0A2SW05</accession>
<protein>
    <recommendedName>
        <fullName evidence="3">UDP-N-acetylglucosamine 2-epimerase domain-containing protein</fullName>
    </recommendedName>
</protein>
<proteinExistence type="predicted"/>
<name>A0A0A2SW05_9GAMM</name>
<sequence>MIIISISSISQLFMFKNLCERIKKKYQNNIVFVAFDCTDKQVKQIRDAAHQLEIQFELQSSHFNEFKDISSAKSLPPMGLLDKFYYRMKSESYKNATCELEKKKEIYIKDIKSNLTAAQYLIEKYNPKLILVGEDGISGNVFLIKQAKQNKIPVINIPYEVSGREDFINLIHEKIEKETVIKFNSRDSRYHEFIKKKFKHWILTTEYFDTILFPPELIIARLEYGIDLPNPWTTHGGNADLLAVESHAMLEHYIKENLNKAKLKLVGTVYCDVMYDSMNSDPIYKASYLNKTKISDKVTSILVSLPPSYHNTRKFKNEFPTYKDMIYNLFNMLRELGPNMEITVSVHPAISFDELEIIKSFDVTISNDWIIDLIPKHDIFFVFSYSSSIRWAIACGKPIINYDTYDHNLKIYAGVQGFFNYKYLKDVWQKLTDLQKKEEYEKIASQMASIRDNWGNLDGKNVNRICNLFDILINREI</sequence>